<gene>
    <name evidence="7" type="primary">grxC</name>
    <name evidence="7" type="ORF">CNR27_11410</name>
</gene>
<dbReference type="Pfam" id="PF00462">
    <property type="entry name" value="Glutaredoxin"/>
    <property type="match status" value="1"/>
</dbReference>
<dbReference type="EMBL" id="CP023406">
    <property type="protein sequence ID" value="ATD68857.1"/>
    <property type="molecule type" value="Genomic_DNA"/>
</dbReference>
<name>A0A290XIA2_9GAMM</name>
<organism evidence="7 8">
    <name type="scientific">Luteimonas chenhongjianii</name>
    <dbReference type="NCBI Taxonomy" id="2006110"/>
    <lineage>
        <taxon>Bacteria</taxon>
        <taxon>Pseudomonadati</taxon>
        <taxon>Pseudomonadota</taxon>
        <taxon>Gammaproteobacteria</taxon>
        <taxon>Lysobacterales</taxon>
        <taxon>Lysobacteraceae</taxon>
        <taxon>Luteimonas</taxon>
    </lineage>
</organism>
<comment type="function">
    <text evidence="4">Has a glutathione-disulfide oxidoreductase activity in the presence of NADPH and glutathione reductase. Reduces low molecular weight disulfides and proteins.</text>
</comment>
<dbReference type="GO" id="GO:0045454">
    <property type="term" value="P:cell redox homeostasis"/>
    <property type="evidence" value="ECO:0007669"/>
    <property type="project" value="InterPro"/>
</dbReference>
<keyword evidence="3 4" id="KW-0249">Electron transport</keyword>
<dbReference type="PROSITE" id="PS51354">
    <property type="entry name" value="GLUTAREDOXIN_2"/>
    <property type="match status" value="1"/>
</dbReference>
<dbReference type="SUPFAM" id="SSF52833">
    <property type="entry name" value="Thioredoxin-like"/>
    <property type="match status" value="1"/>
</dbReference>
<dbReference type="KEGG" id="lum:CNR27_11410"/>
<protein>
    <recommendedName>
        <fullName evidence="4">Glutaredoxin</fullName>
    </recommendedName>
</protein>
<dbReference type="NCBIfam" id="TIGR02181">
    <property type="entry name" value="GRX_bact"/>
    <property type="match status" value="1"/>
</dbReference>
<proteinExistence type="inferred from homology"/>
<dbReference type="PANTHER" id="PTHR34386:SF1">
    <property type="entry name" value="GLUTAREDOXIN-LIKE PROTEIN NRDH"/>
    <property type="match status" value="1"/>
</dbReference>
<comment type="similarity">
    <text evidence="1 4">Belongs to the glutaredoxin family.</text>
</comment>
<dbReference type="PANTHER" id="PTHR34386">
    <property type="entry name" value="GLUTAREDOXIN"/>
    <property type="match status" value="1"/>
</dbReference>
<evidence type="ECO:0000313" key="8">
    <source>
        <dbReference type="Proteomes" id="UP000218968"/>
    </source>
</evidence>
<accession>A0A290XIA2</accession>
<dbReference type="CDD" id="cd03418">
    <property type="entry name" value="GRX_GRXb_1_3_like"/>
    <property type="match status" value="1"/>
</dbReference>
<dbReference type="Proteomes" id="UP000218968">
    <property type="component" value="Chromosome"/>
</dbReference>
<evidence type="ECO:0000256" key="4">
    <source>
        <dbReference type="RuleBase" id="RU364065"/>
    </source>
</evidence>
<dbReference type="OrthoDB" id="9814618at2"/>
<dbReference type="InterPro" id="IPR036249">
    <property type="entry name" value="Thioredoxin-like_sf"/>
</dbReference>
<keyword evidence="4" id="KW-0963">Cytoplasm</keyword>
<dbReference type="AlphaFoldDB" id="A0A290XIA2"/>
<evidence type="ECO:0000256" key="2">
    <source>
        <dbReference type="ARBA" id="ARBA00022448"/>
    </source>
</evidence>
<dbReference type="InterPro" id="IPR002109">
    <property type="entry name" value="Glutaredoxin"/>
</dbReference>
<reference evidence="8" key="1">
    <citation type="submission" date="2017-09" db="EMBL/GenBank/DDBJ databases">
        <title>Luteimonas liuhanmingii sp.nov., isolated from the intestinal contents of Tibetan Plateau Pika in Yushu, Qinghai Province, China.</title>
        <authorList>
            <person name="Gui Z."/>
        </authorList>
    </citation>
    <scope>NUCLEOTIDE SEQUENCE [LARGE SCALE GENOMIC DNA]</scope>
    <source>
        <strain evidence="8">100111</strain>
    </source>
</reference>
<dbReference type="GO" id="GO:0015038">
    <property type="term" value="F:glutathione disulfide oxidoreductase activity"/>
    <property type="evidence" value="ECO:0007669"/>
    <property type="project" value="UniProtKB-UniRule"/>
</dbReference>
<evidence type="ECO:0000313" key="7">
    <source>
        <dbReference type="EMBL" id="ATD68857.1"/>
    </source>
</evidence>
<evidence type="ECO:0000256" key="3">
    <source>
        <dbReference type="ARBA" id="ARBA00022982"/>
    </source>
</evidence>
<dbReference type="InterPro" id="IPR051548">
    <property type="entry name" value="Grx-like_ET"/>
</dbReference>
<dbReference type="PRINTS" id="PR00160">
    <property type="entry name" value="GLUTAREDOXIN"/>
</dbReference>
<dbReference type="GO" id="GO:0009055">
    <property type="term" value="F:electron transfer activity"/>
    <property type="evidence" value="ECO:0007669"/>
    <property type="project" value="TreeGrafter"/>
</dbReference>
<feature type="domain" description="Glutaredoxin" evidence="6">
    <location>
        <begin position="47"/>
        <end position="106"/>
    </location>
</feature>
<dbReference type="InterPro" id="IPR014025">
    <property type="entry name" value="Glutaredoxin_subgr"/>
</dbReference>
<dbReference type="Gene3D" id="3.40.30.10">
    <property type="entry name" value="Glutaredoxin"/>
    <property type="match status" value="1"/>
</dbReference>
<evidence type="ECO:0000256" key="1">
    <source>
        <dbReference type="ARBA" id="ARBA00007787"/>
    </source>
</evidence>
<evidence type="ECO:0000256" key="5">
    <source>
        <dbReference type="SAM" id="MobiDB-lite"/>
    </source>
</evidence>
<evidence type="ECO:0000259" key="6">
    <source>
        <dbReference type="Pfam" id="PF00462"/>
    </source>
</evidence>
<sequence>MLSVWPAPGHGKPRRTPPSDPHLPPKFQETILTTENAPTEPRSTPEIVMYTSAICGFCVAAKTFLKSQGLDWREVRVDLDFAERQRMVERAGRTSVPQIFVGDTHVGGYDDMMALHRKGGFLPLVEGAAS</sequence>
<keyword evidence="4" id="KW-0676">Redox-active center</keyword>
<dbReference type="InterPro" id="IPR011900">
    <property type="entry name" value="GRX_bact"/>
</dbReference>
<keyword evidence="2 4" id="KW-0813">Transport</keyword>
<feature type="region of interest" description="Disordered" evidence="5">
    <location>
        <begin position="1"/>
        <end position="43"/>
    </location>
</feature>
<keyword evidence="8" id="KW-1185">Reference proteome</keyword>